<sequence length="71" mass="8547">MTCLRVEFSCHFNKASAVKVKRDFFRHSDVSAVWMTAHWEPNDQKYSRLKHCRFYLQPVKTSVHHFLFMGK</sequence>
<reference evidence="1 2" key="1">
    <citation type="journal article" date="2018" name="Nat. Ecol. Evol.">
        <title>Shark genomes provide insights into elasmobranch evolution and the origin of vertebrates.</title>
        <authorList>
            <person name="Hara Y"/>
            <person name="Yamaguchi K"/>
            <person name="Onimaru K"/>
            <person name="Kadota M"/>
            <person name="Koyanagi M"/>
            <person name="Keeley SD"/>
            <person name="Tatsumi K"/>
            <person name="Tanaka K"/>
            <person name="Motone F"/>
            <person name="Kageyama Y"/>
            <person name="Nozu R"/>
            <person name="Adachi N"/>
            <person name="Nishimura O"/>
            <person name="Nakagawa R"/>
            <person name="Tanegashima C"/>
            <person name="Kiyatake I"/>
            <person name="Matsumoto R"/>
            <person name="Murakumo K"/>
            <person name="Nishida K"/>
            <person name="Terakita A"/>
            <person name="Kuratani S"/>
            <person name="Sato K"/>
            <person name="Hyodo S Kuraku.S."/>
        </authorList>
    </citation>
    <scope>NUCLEOTIDE SEQUENCE [LARGE SCALE GENOMIC DNA]</scope>
</reference>
<protein>
    <submittedName>
        <fullName evidence="1">Uncharacterized protein</fullName>
    </submittedName>
</protein>
<evidence type="ECO:0000313" key="1">
    <source>
        <dbReference type="EMBL" id="GCB64499.1"/>
    </source>
</evidence>
<gene>
    <name evidence="1" type="ORF">scyTo_0000285</name>
</gene>
<proteinExistence type="predicted"/>
<evidence type="ECO:0000313" key="2">
    <source>
        <dbReference type="Proteomes" id="UP000288216"/>
    </source>
</evidence>
<name>A0A401NUF8_SCYTO</name>
<comment type="caution">
    <text evidence="1">The sequence shown here is derived from an EMBL/GenBank/DDBJ whole genome shotgun (WGS) entry which is preliminary data.</text>
</comment>
<organism evidence="1 2">
    <name type="scientific">Scyliorhinus torazame</name>
    <name type="common">Cloudy catshark</name>
    <name type="synonym">Catulus torazame</name>
    <dbReference type="NCBI Taxonomy" id="75743"/>
    <lineage>
        <taxon>Eukaryota</taxon>
        <taxon>Metazoa</taxon>
        <taxon>Chordata</taxon>
        <taxon>Craniata</taxon>
        <taxon>Vertebrata</taxon>
        <taxon>Chondrichthyes</taxon>
        <taxon>Elasmobranchii</taxon>
        <taxon>Galeomorphii</taxon>
        <taxon>Galeoidea</taxon>
        <taxon>Carcharhiniformes</taxon>
        <taxon>Scyliorhinidae</taxon>
        <taxon>Scyliorhinus</taxon>
    </lineage>
</organism>
<dbReference type="EMBL" id="BFAA01000053">
    <property type="protein sequence ID" value="GCB64499.1"/>
    <property type="molecule type" value="Genomic_DNA"/>
</dbReference>
<accession>A0A401NUF8</accession>
<dbReference type="AlphaFoldDB" id="A0A401NUF8"/>
<dbReference type="Proteomes" id="UP000288216">
    <property type="component" value="Unassembled WGS sequence"/>
</dbReference>
<keyword evidence="2" id="KW-1185">Reference proteome</keyword>